<dbReference type="EMBL" id="JAIZAY010000012">
    <property type="protein sequence ID" value="KAJ8032525.1"/>
    <property type="molecule type" value="Genomic_DNA"/>
</dbReference>
<comment type="similarity">
    <text evidence="2">Belongs to the galactose-3-O-sulfotransferase family.</text>
</comment>
<name>A0A9Q1BTS7_HOLLE</name>
<dbReference type="Proteomes" id="UP001152320">
    <property type="component" value="Chromosome 12"/>
</dbReference>
<keyword evidence="6" id="KW-1133">Transmembrane helix</keyword>
<keyword evidence="11" id="KW-1185">Reference proteome</keyword>
<evidence type="ECO:0000256" key="7">
    <source>
        <dbReference type="ARBA" id="ARBA00023034"/>
    </source>
</evidence>
<evidence type="ECO:0000256" key="3">
    <source>
        <dbReference type="ARBA" id="ARBA00022679"/>
    </source>
</evidence>
<proteinExistence type="inferred from homology"/>
<dbReference type="InterPro" id="IPR027417">
    <property type="entry name" value="P-loop_NTPase"/>
</dbReference>
<evidence type="ECO:0000256" key="8">
    <source>
        <dbReference type="ARBA" id="ARBA00023136"/>
    </source>
</evidence>
<sequence length="329" mass="38472">MVKTHKSSSSTLQNILFRKAEDLNLSVALPPEEAYIGSPENFNRRFILGDDGKRLYNIMASHMKFETWKGNDIQEVMAPDAKYISVLRNPATQYESMYTYYAWKSTRYMVELSTFLKTPEKYMTIYEPEKPYVAGRNPMTFDNGLDARKLEEGDPRVDKFITELDQRHHLVLIAEYFDESLILLKDLMCWTIYDVIHFTMNSRSRESLVETSSIDEDAILKWNWADVKLYSHFNKILWEKIANYGEKKMASEVAHLREMKKNLTKECIGTTINNGDKRVWYPQGIKINSYIVNTHARRKHLCGQLTRPEHGYLNLLRERVLSVNQLTSG</sequence>
<evidence type="ECO:0000256" key="6">
    <source>
        <dbReference type="ARBA" id="ARBA00022989"/>
    </source>
</evidence>
<reference evidence="10" key="1">
    <citation type="submission" date="2021-10" db="EMBL/GenBank/DDBJ databases">
        <title>Tropical sea cucumber genome reveals ecological adaptation and Cuvierian tubules defense mechanism.</title>
        <authorList>
            <person name="Chen T."/>
        </authorList>
    </citation>
    <scope>NUCLEOTIDE SEQUENCE</scope>
    <source>
        <strain evidence="10">Nanhai2018</strain>
        <tissue evidence="10">Muscle</tissue>
    </source>
</reference>
<keyword evidence="3" id="KW-0808">Transferase</keyword>
<dbReference type="PANTHER" id="PTHR14647:SF86">
    <property type="entry name" value="GALACTOSE-3-O-SULFOTRANSFERASE"/>
    <property type="match status" value="1"/>
</dbReference>
<keyword evidence="7" id="KW-0333">Golgi apparatus</keyword>
<evidence type="ECO:0000256" key="4">
    <source>
        <dbReference type="ARBA" id="ARBA00022692"/>
    </source>
</evidence>
<comment type="subcellular location">
    <subcellularLocation>
        <location evidence="1">Golgi apparatus membrane</location>
        <topology evidence="1">Single-pass type II membrane protein</topology>
    </subcellularLocation>
</comment>
<evidence type="ECO:0000256" key="2">
    <source>
        <dbReference type="ARBA" id="ARBA00008124"/>
    </source>
</evidence>
<evidence type="ECO:0000313" key="10">
    <source>
        <dbReference type="EMBL" id="KAJ8032525.1"/>
    </source>
</evidence>
<dbReference type="GO" id="GO:0001733">
    <property type="term" value="F:galactosylceramide sulfotransferase activity"/>
    <property type="evidence" value="ECO:0007669"/>
    <property type="project" value="InterPro"/>
</dbReference>
<dbReference type="SUPFAM" id="SSF52540">
    <property type="entry name" value="P-loop containing nucleoside triphosphate hydrolases"/>
    <property type="match status" value="1"/>
</dbReference>
<dbReference type="GO" id="GO:0009247">
    <property type="term" value="P:glycolipid biosynthetic process"/>
    <property type="evidence" value="ECO:0007669"/>
    <property type="project" value="InterPro"/>
</dbReference>
<dbReference type="AlphaFoldDB" id="A0A9Q1BTS7"/>
<protein>
    <submittedName>
        <fullName evidence="10">Galactosylceramide sulfotransferase</fullName>
    </submittedName>
</protein>
<evidence type="ECO:0000256" key="5">
    <source>
        <dbReference type="ARBA" id="ARBA00022968"/>
    </source>
</evidence>
<gene>
    <name evidence="10" type="ORF">HOLleu_26076</name>
</gene>
<keyword evidence="8" id="KW-0472">Membrane</keyword>
<dbReference type="GO" id="GO:0000139">
    <property type="term" value="C:Golgi membrane"/>
    <property type="evidence" value="ECO:0007669"/>
    <property type="project" value="UniProtKB-SubCell"/>
</dbReference>
<dbReference type="OrthoDB" id="514299at2759"/>
<keyword evidence="9" id="KW-0325">Glycoprotein</keyword>
<accession>A0A9Q1BTS7</accession>
<dbReference type="Gene3D" id="3.40.50.300">
    <property type="entry name" value="P-loop containing nucleotide triphosphate hydrolases"/>
    <property type="match status" value="1"/>
</dbReference>
<dbReference type="InterPro" id="IPR009729">
    <property type="entry name" value="Gal-3-0_sulfotransfrase"/>
</dbReference>
<dbReference type="Pfam" id="PF06990">
    <property type="entry name" value="Gal-3-0_sulfotr"/>
    <property type="match status" value="1"/>
</dbReference>
<organism evidence="10 11">
    <name type="scientific">Holothuria leucospilota</name>
    <name type="common">Black long sea cucumber</name>
    <name type="synonym">Mertensiothuria leucospilota</name>
    <dbReference type="NCBI Taxonomy" id="206669"/>
    <lineage>
        <taxon>Eukaryota</taxon>
        <taxon>Metazoa</taxon>
        <taxon>Echinodermata</taxon>
        <taxon>Eleutherozoa</taxon>
        <taxon>Echinozoa</taxon>
        <taxon>Holothuroidea</taxon>
        <taxon>Aspidochirotacea</taxon>
        <taxon>Aspidochirotida</taxon>
        <taxon>Holothuriidae</taxon>
        <taxon>Holothuria</taxon>
    </lineage>
</organism>
<evidence type="ECO:0000256" key="1">
    <source>
        <dbReference type="ARBA" id="ARBA00004323"/>
    </source>
</evidence>
<keyword evidence="4" id="KW-0812">Transmembrane</keyword>
<evidence type="ECO:0000313" key="11">
    <source>
        <dbReference type="Proteomes" id="UP001152320"/>
    </source>
</evidence>
<comment type="caution">
    <text evidence="10">The sequence shown here is derived from an EMBL/GenBank/DDBJ whole genome shotgun (WGS) entry which is preliminary data.</text>
</comment>
<evidence type="ECO:0000256" key="9">
    <source>
        <dbReference type="ARBA" id="ARBA00023180"/>
    </source>
</evidence>
<dbReference type="PANTHER" id="PTHR14647">
    <property type="entry name" value="GALACTOSE-3-O-SULFOTRANSFERASE"/>
    <property type="match status" value="1"/>
</dbReference>
<keyword evidence="5" id="KW-0735">Signal-anchor</keyword>